<name>A0ABV4H2N2_9ACTN</name>
<dbReference type="InterPro" id="IPR016032">
    <property type="entry name" value="Sig_transdc_resp-reg_C-effctor"/>
</dbReference>
<evidence type="ECO:0000259" key="7">
    <source>
        <dbReference type="PROSITE" id="PS50110"/>
    </source>
</evidence>
<dbReference type="CDD" id="cd17535">
    <property type="entry name" value="REC_NarL-like"/>
    <property type="match status" value="1"/>
</dbReference>
<sequence>MDRSAPGSAGVVRVVVVDDEALVRSGLTMILHSGADVRVVGACAGHEAVALIARERPDVVLLDVRMPVVDGLTVLAEVLRAPSPPAVAMLTTFDTDQQVAQALRAGACGFLLKDTDPAGLLQAVRTLAAGGVVLSPRAARTLLTDHPEAVGPPPEVVRRLASLTARERDVLGLLAQGLSNAAIGAELALGVGTVKDHVSSILGKLAVRSRMQAALLARQVPPAG</sequence>
<dbReference type="PROSITE" id="PS50110">
    <property type="entry name" value="RESPONSE_REGULATORY"/>
    <property type="match status" value="1"/>
</dbReference>
<keyword evidence="4" id="KW-0804">Transcription</keyword>
<dbReference type="InterPro" id="IPR011006">
    <property type="entry name" value="CheY-like_superfamily"/>
</dbReference>
<dbReference type="Gene3D" id="3.40.50.2300">
    <property type="match status" value="1"/>
</dbReference>
<dbReference type="InterPro" id="IPR001789">
    <property type="entry name" value="Sig_transdc_resp-reg_receiver"/>
</dbReference>
<evidence type="ECO:0000256" key="2">
    <source>
        <dbReference type="ARBA" id="ARBA00023015"/>
    </source>
</evidence>
<evidence type="ECO:0000313" key="9">
    <source>
        <dbReference type="Proteomes" id="UP001565927"/>
    </source>
</evidence>
<accession>A0ABV4H2N2</accession>
<evidence type="ECO:0000259" key="6">
    <source>
        <dbReference type="PROSITE" id="PS50043"/>
    </source>
</evidence>
<dbReference type="PRINTS" id="PR00038">
    <property type="entry name" value="HTHLUXR"/>
</dbReference>
<dbReference type="SMART" id="SM00448">
    <property type="entry name" value="REC"/>
    <property type="match status" value="1"/>
</dbReference>
<evidence type="ECO:0000256" key="3">
    <source>
        <dbReference type="ARBA" id="ARBA00023125"/>
    </source>
</evidence>
<dbReference type="EMBL" id="JBGFTU010000009">
    <property type="protein sequence ID" value="MEZ0164943.1"/>
    <property type="molecule type" value="Genomic_DNA"/>
</dbReference>
<dbReference type="Proteomes" id="UP001565927">
    <property type="component" value="Unassembled WGS sequence"/>
</dbReference>
<feature type="modified residue" description="4-aspartylphosphate" evidence="5">
    <location>
        <position position="63"/>
    </location>
</feature>
<comment type="caution">
    <text evidence="8">The sequence shown here is derived from an EMBL/GenBank/DDBJ whole genome shotgun (WGS) entry which is preliminary data.</text>
</comment>
<gene>
    <name evidence="8" type="ORF">AB2L27_09215</name>
</gene>
<dbReference type="SMART" id="SM00421">
    <property type="entry name" value="HTH_LUXR"/>
    <property type="match status" value="1"/>
</dbReference>
<dbReference type="PROSITE" id="PS50043">
    <property type="entry name" value="HTH_LUXR_2"/>
    <property type="match status" value="1"/>
</dbReference>
<dbReference type="Pfam" id="PF00196">
    <property type="entry name" value="GerE"/>
    <property type="match status" value="1"/>
</dbReference>
<dbReference type="SUPFAM" id="SSF46894">
    <property type="entry name" value="C-terminal effector domain of the bipartite response regulators"/>
    <property type="match status" value="1"/>
</dbReference>
<keyword evidence="3" id="KW-0238">DNA-binding</keyword>
<feature type="domain" description="HTH luxR-type" evidence="6">
    <location>
        <begin position="156"/>
        <end position="221"/>
    </location>
</feature>
<keyword evidence="1 5" id="KW-0597">Phosphoprotein</keyword>
<dbReference type="PROSITE" id="PS00622">
    <property type="entry name" value="HTH_LUXR_1"/>
    <property type="match status" value="1"/>
</dbReference>
<dbReference type="SUPFAM" id="SSF52172">
    <property type="entry name" value="CheY-like"/>
    <property type="match status" value="1"/>
</dbReference>
<reference evidence="8 9" key="1">
    <citation type="submission" date="2024-07" db="EMBL/GenBank/DDBJ databases">
        <authorList>
            <person name="Thanompreechachai J."/>
            <person name="Duangmal K."/>
        </authorList>
    </citation>
    <scope>NUCLEOTIDE SEQUENCE [LARGE SCALE GENOMIC DNA]</scope>
    <source>
        <strain evidence="8 9">LSe6-4</strain>
    </source>
</reference>
<dbReference type="PANTHER" id="PTHR43214">
    <property type="entry name" value="TWO-COMPONENT RESPONSE REGULATOR"/>
    <property type="match status" value="1"/>
</dbReference>
<dbReference type="InterPro" id="IPR058245">
    <property type="entry name" value="NreC/VraR/RcsB-like_REC"/>
</dbReference>
<evidence type="ECO:0000313" key="8">
    <source>
        <dbReference type="EMBL" id="MEZ0164943.1"/>
    </source>
</evidence>
<dbReference type="InterPro" id="IPR000792">
    <property type="entry name" value="Tscrpt_reg_LuxR_C"/>
</dbReference>
<proteinExistence type="predicted"/>
<protein>
    <submittedName>
        <fullName evidence="8">Response regulator</fullName>
    </submittedName>
</protein>
<keyword evidence="9" id="KW-1185">Reference proteome</keyword>
<dbReference type="Pfam" id="PF00072">
    <property type="entry name" value="Response_reg"/>
    <property type="match status" value="1"/>
</dbReference>
<dbReference type="CDD" id="cd06170">
    <property type="entry name" value="LuxR_C_like"/>
    <property type="match status" value="1"/>
</dbReference>
<evidence type="ECO:0000256" key="1">
    <source>
        <dbReference type="ARBA" id="ARBA00022553"/>
    </source>
</evidence>
<keyword evidence="2" id="KW-0805">Transcription regulation</keyword>
<evidence type="ECO:0000256" key="4">
    <source>
        <dbReference type="ARBA" id="ARBA00023163"/>
    </source>
</evidence>
<dbReference type="PANTHER" id="PTHR43214:SF24">
    <property type="entry name" value="TRANSCRIPTIONAL REGULATORY PROTEIN NARL-RELATED"/>
    <property type="match status" value="1"/>
</dbReference>
<evidence type="ECO:0000256" key="5">
    <source>
        <dbReference type="PROSITE-ProRule" id="PRU00169"/>
    </source>
</evidence>
<organism evidence="8 9">
    <name type="scientific">Kineococcus halophytocola</name>
    <dbReference type="NCBI Taxonomy" id="3234027"/>
    <lineage>
        <taxon>Bacteria</taxon>
        <taxon>Bacillati</taxon>
        <taxon>Actinomycetota</taxon>
        <taxon>Actinomycetes</taxon>
        <taxon>Kineosporiales</taxon>
        <taxon>Kineosporiaceae</taxon>
        <taxon>Kineococcus</taxon>
    </lineage>
</organism>
<dbReference type="InterPro" id="IPR039420">
    <property type="entry name" value="WalR-like"/>
</dbReference>
<feature type="domain" description="Response regulatory" evidence="7">
    <location>
        <begin position="13"/>
        <end position="128"/>
    </location>
</feature>